<dbReference type="Pfam" id="PF03739">
    <property type="entry name" value="LptF_LptG"/>
    <property type="match status" value="1"/>
</dbReference>
<dbReference type="PANTHER" id="PTHR33529:SF6">
    <property type="entry name" value="YJGP_YJGQ FAMILY PERMEASE"/>
    <property type="match status" value="1"/>
</dbReference>
<evidence type="ECO:0000256" key="6">
    <source>
        <dbReference type="SAM" id="Phobius"/>
    </source>
</evidence>
<evidence type="ECO:0000313" key="7">
    <source>
        <dbReference type="EMBL" id="RSK25235.1"/>
    </source>
</evidence>
<keyword evidence="3 6" id="KW-0812">Transmembrane</keyword>
<gene>
    <name evidence="7" type="ORF">EI290_17585</name>
</gene>
<comment type="subcellular location">
    <subcellularLocation>
        <location evidence="1">Cell membrane</location>
        <topology evidence="1">Multi-pass membrane protein</topology>
    </subcellularLocation>
</comment>
<keyword evidence="4 6" id="KW-1133">Transmembrane helix</keyword>
<dbReference type="AlphaFoldDB" id="A0A428J075"/>
<dbReference type="GO" id="GO:0015920">
    <property type="term" value="P:lipopolysaccharide transport"/>
    <property type="evidence" value="ECO:0007669"/>
    <property type="project" value="TreeGrafter"/>
</dbReference>
<dbReference type="InterPro" id="IPR005495">
    <property type="entry name" value="LptG/LptF_permease"/>
</dbReference>
<dbReference type="Proteomes" id="UP000280066">
    <property type="component" value="Unassembled WGS sequence"/>
</dbReference>
<keyword evidence="2" id="KW-1003">Cell membrane</keyword>
<feature type="transmembrane region" description="Helical" evidence="6">
    <location>
        <begin position="425"/>
        <end position="445"/>
    </location>
</feature>
<accession>A0A428J075</accession>
<keyword evidence="8" id="KW-1185">Reference proteome</keyword>
<evidence type="ECO:0000256" key="3">
    <source>
        <dbReference type="ARBA" id="ARBA00022692"/>
    </source>
</evidence>
<evidence type="ECO:0000256" key="1">
    <source>
        <dbReference type="ARBA" id="ARBA00004651"/>
    </source>
</evidence>
<evidence type="ECO:0000256" key="2">
    <source>
        <dbReference type="ARBA" id="ARBA00022475"/>
    </source>
</evidence>
<dbReference type="PANTHER" id="PTHR33529">
    <property type="entry name" value="SLR0882 PROTEIN-RELATED"/>
    <property type="match status" value="1"/>
</dbReference>
<feature type="transmembrane region" description="Helical" evidence="6">
    <location>
        <begin position="395"/>
        <end position="413"/>
    </location>
</feature>
<dbReference type="GO" id="GO:0043190">
    <property type="term" value="C:ATP-binding cassette (ABC) transporter complex"/>
    <property type="evidence" value="ECO:0007669"/>
    <property type="project" value="TreeGrafter"/>
</dbReference>
<feature type="transmembrane region" description="Helical" evidence="6">
    <location>
        <begin position="368"/>
        <end position="388"/>
    </location>
</feature>
<feature type="transmembrane region" description="Helical" evidence="6">
    <location>
        <begin position="7"/>
        <end position="32"/>
    </location>
</feature>
<organism evidence="7 8">
    <name type="scientific">Hymenobacter metallilatus</name>
    <dbReference type="NCBI Taxonomy" id="2493666"/>
    <lineage>
        <taxon>Bacteria</taxon>
        <taxon>Pseudomonadati</taxon>
        <taxon>Bacteroidota</taxon>
        <taxon>Cytophagia</taxon>
        <taxon>Cytophagales</taxon>
        <taxon>Hymenobacteraceae</taxon>
        <taxon>Hymenobacter</taxon>
    </lineage>
</organism>
<evidence type="ECO:0000313" key="8">
    <source>
        <dbReference type="Proteomes" id="UP000280066"/>
    </source>
</evidence>
<dbReference type="OrthoDB" id="1096108at2"/>
<protein>
    <submittedName>
        <fullName evidence="7">YjgP/YjgQ family permease</fullName>
    </submittedName>
</protein>
<name>A0A428J075_9BACT</name>
<feature type="transmembrane region" description="Helical" evidence="6">
    <location>
        <begin position="52"/>
        <end position="78"/>
    </location>
</feature>
<proteinExistence type="predicted"/>
<sequence>MKKLDKLILQAFAGPFVLTFAVVQFIFLMQFMMKYMDDLVGKDLGFGVIAQLLFYFSVLIVPISLPLAVLLSSLMTYGSLGEHHELTAIKTAGISLTRILRPVMVFSVLLAGGAFWFNNTIVPMANLEAYSLLWDVRQQKLALDIREGVFYNGIPGYTIKVNKKLGENGDLLKGVMIYDHTQSRGGNAVILADSGRMFTRFGGQYLGLELYHGRTYVEQPNAQNASGASFIRQNFDRNLITFSLASFGMDRTKKELFNTNKMMLNLAQLSHYTDSLHNRLFTERRHLIPQLNPYYTYLRLDTTGRVALQRVENWQVPAVELRPVNQNIAQQAANRARNVRSFLGTSAERLNNLTKETANYRIESYRKYTQSAAILLMFLIGAPLGAIIKKGGIGVPILVSIVFFIIYYVVSIMGEKYGREVVMPVGVGMWLSAAVLLPIGLFFLYQARHDSGLLEVDWNRFVPSWLRWPLRGYKKSL</sequence>
<comment type="caution">
    <text evidence="7">The sequence shown here is derived from an EMBL/GenBank/DDBJ whole genome shotgun (WGS) entry which is preliminary data.</text>
</comment>
<dbReference type="RefSeq" id="WP_125432984.1">
    <property type="nucleotide sequence ID" value="NZ_RWIS01000013.1"/>
</dbReference>
<evidence type="ECO:0000256" key="5">
    <source>
        <dbReference type="ARBA" id="ARBA00023136"/>
    </source>
</evidence>
<evidence type="ECO:0000256" key="4">
    <source>
        <dbReference type="ARBA" id="ARBA00022989"/>
    </source>
</evidence>
<reference evidence="7 8" key="1">
    <citation type="submission" date="2018-12" db="EMBL/GenBank/DDBJ databases">
        <authorList>
            <person name="Feng G."/>
            <person name="Zhu H."/>
        </authorList>
    </citation>
    <scope>NUCLEOTIDE SEQUENCE [LARGE SCALE GENOMIC DNA]</scope>
    <source>
        <strain evidence="7 8">9PBR-2</strain>
    </source>
</reference>
<keyword evidence="5 6" id="KW-0472">Membrane</keyword>
<dbReference type="EMBL" id="RWIS01000013">
    <property type="protein sequence ID" value="RSK25235.1"/>
    <property type="molecule type" value="Genomic_DNA"/>
</dbReference>